<dbReference type="RefSeq" id="WP_243549775.1">
    <property type="nucleotide sequence ID" value="NZ_CP094532.1"/>
</dbReference>
<accession>A0ABY4BQR4</accession>
<gene>
    <name evidence="2" type="ORF">MTP09_00880</name>
</gene>
<proteinExistence type="predicted"/>
<sequence>MKILFTKKVSKLMISKKLGSHFSYDFVDVIKINPLKVKPFDLMDYSLIFTSVNAVQAFFENGFKPNENFVDRNYNKIYAVGLQTKKELRKNGFGTFKVAKHAKELSEFIIKNNSKEKFLHFCGNLALNVLNKALPLQNITYRKIPVYETQLLYPQISGDYDAVCFFSPSGVRSFTKYNSLENYTIFSIGETTESEIRKFTQKNIITSTESNLDDLLSLIAAQNDGNS</sequence>
<keyword evidence="3" id="KW-1185">Reference proteome</keyword>
<dbReference type="InterPro" id="IPR036108">
    <property type="entry name" value="4pyrrol_syn_uPrphyn_synt_sf"/>
</dbReference>
<evidence type="ECO:0000313" key="2">
    <source>
        <dbReference type="EMBL" id="UOE41229.1"/>
    </source>
</evidence>
<dbReference type="InterPro" id="IPR003754">
    <property type="entry name" value="4pyrrol_synth_uPrphyn_synth"/>
</dbReference>
<dbReference type="Gene3D" id="3.40.50.10090">
    <property type="match status" value="2"/>
</dbReference>
<evidence type="ECO:0000259" key="1">
    <source>
        <dbReference type="Pfam" id="PF02602"/>
    </source>
</evidence>
<evidence type="ECO:0000313" key="3">
    <source>
        <dbReference type="Proteomes" id="UP000831460"/>
    </source>
</evidence>
<reference evidence="2 3" key="1">
    <citation type="submission" date="2022-03" db="EMBL/GenBank/DDBJ databases">
        <title>Chryseobacterium sp. isolated from particulate matters in swine house.</title>
        <authorList>
            <person name="Won M."/>
            <person name="Kim S.-J."/>
            <person name="Kwon S.-W."/>
        </authorList>
    </citation>
    <scope>NUCLEOTIDE SEQUENCE [LARGE SCALE GENOMIC DNA]</scope>
    <source>
        <strain evidence="2 3">SC2-2</strain>
    </source>
</reference>
<dbReference type="InterPro" id="IPR039793">
    <property type="entry name" value="UROS/Hem4"/>
</dbReference>
<dbReference type="PANTHER" id="PTHR12390:SF0">
    <property type="entry name" value="UROPORPHYRINOGEN-III SYNTHASE"/>
    <property type="match status" value="1"/>
</dbReference>
<dbReference type="Pfam" id="PF02602">
    <property type="entry name" value="HEM4"/>
    <property type="match status" value="1"/>
</dbReference>
<dbReference type="EMBL" id="CP094532">
    <property type="protein sequence ID" value="UOE41229.1"/>
    <property type="molecule type" value="Genomic_DNA"/>
</dbReference>
<dbReference type="CDD" id="cd06578">
    <property type="entry name" value="HemD"/>
    <property type="match status" value="1"/>
</dbReference>
<dbReference type="PANTHER" id="PTHR12390">
    <property type="entry name" value="UROPORPHYRINOGEN III SYNTHASE"/>
    <property type="match status" value="1"/>
</dbReference>
<dbReference type="SUPFAM" id="SSF69618">
    <property type="entry name" value="HemD-like"/>
    <property type="match status" value="1"/>
</dbReference>
<organism evidence="2 3">
    <name type="scientific">Chryseobacterium suipulveris</name>
    <dbReference type="NCBI Taxonomy" id="2929800"/>
    <lineage>
        <taxon>Bacteria</taxon>
        <taxon>Pseudomonadati</taxon>
        <taxon>Bacteroidota</taxon>
        <taxon>Flavobacteriia</taxon>
        <taxon>Flavobacteriales</taxon>
        <taxon>Weeksellaceae</taxon>
        <taxon>Chryseobacterium group</taxon>
        <taxon>Chryseobacterium</taxon>
    </lineage>
</organism>
<dbReference type="Proteomes" id="UP000831460">
    <property type="component" value="Chromosome"/>
</dbReference>
<name>A0ABY4BQR4_9FLAO</name>
<protein>
    <submittedName>
        <fullName evidence="2">Uroporphyrinogen-III synthase</fullName>
    </submittedName>
</protein>
<feature type="domain" description="Tetrapyrrole biosynthesis uroporphyrinogen III synthase" evidence="1">
    <location>
        <begin position="47"/>
        <end position="216"/>
    </location>
</feature>